<organism evidence="2 3">
    <name type="scientific">Faecalitalea cylindroides</name>
    <dbReference type="NCBI Taxonomy" id="39483"/>
    <lineage>
        <taxon>Bacteria</taxon>
        <taxon>Bacillati</taxon>
        <taxon>Bacillota</taxon>
        <taxon>Erysipelotrichia</taxon>
        <taxon>Erysipelotrichales</taxon>
        <taxon>Erysipelotrichaceae</taxon>
        <taxon>Faecalitalea</taxon>
    </lineage>
</organism>
<feature type="coiled-coil region" evidence="1">
    <location>
        <begin position="147"/>
        <end position="174"/>
    </location>
</feature>
<accession>A0AAW6FRM8</accession>
<keyword evidence="1" id="KW-0175">Coiled coil</keyword>
<gene>
    <name evidence="2" type="ORF">POG00_04430</name>
</gene>
<reference evidence="2" key="1">
    <citation type="submission" date="2023-01" db="EMBL/GenBank/DDBJ databases">
        <title>Human gut microbiome strain richness.</title>
        <authorList>
            <person name="Chen-Liaw A."/>
        </authorList>
    </citation>
    <scope>NUCLEOTIDE SEQUENCE</scope>
    <source>
        <strain evidence="2">D55st1_G4_D55t1_190419</strain>
    </source>
</reference>
<evidence type="ECO:0000256" key="1">
    <source>
        <dbReference type="SAM" id="Coils"/>
    </source>
</evidence>
<proteinExistence type="predicted"/>
<name>A0AAW6FRM8_9FIRM</name>
<evidence type="ECO:0008006" key="4">
    <source>
        <dbReference type="Google" id="ProtNLM"/>
    </source>
</evidence>
<comment type="caution">
    <text evidence="2">The sequence shown here is derived from an EMBL/GenBank/DDBJ whole genome shotgun (WGS) entry which is preliminary data.</text>
</comment>
<dbReference type="SUPFAM" id="SSF75712">
    <property type="entry name" value="Rad50 coiled-coil Zn hook"/>
    <property type="match status" value="1"/>
</dbReference>
<sequence length="191" mass="22925">MHQIEFLTFDKDMNKKQISTYCDNCARTEENDYTGGLPYAIEWKENRTPFDSYDDAYEYLEENYCDGNYEQVAVLYRDLNTVKETKRVKDLKNRIRDLHNKYQLLNSKIHYKDVKSALISCKKCNSKINKDYLNSNFCPICHTDLRPDSTKQRLENMQKNIKNLQKELQKEKLKQKDKAKIKWLVKIEFHC</sequence>
<dbReference type="RefSeq" id="WP_195191130.1">
    <property type="nucleotide sequence ID" value="NZ_JADMUL010000011.1"/>
</dbReference>
<dbReference type="AlphaFoldDB" id="A0AAW6FRM8"/>
<dbReference type="Proteomes" id="UP001220658">
    <property type="component" value="Unassembled WGS sequence"/>
</dbReference>
<dbReference type="EMBL" id="JAQNCK010000009">
    <property type="protein sequence ID" value="MDC0827954.1"/>
    <property type="molecule type" value="Genomic_DNA"/>
</dbReference>
<protein>
    <recommendedName>
        <fullName evidence="4">Zinc ribbon domain-containing protein</fullName>
    </recommendedName>
</protein>
<evidence type="ECO:0000313" key="3">
    <source>
        <dbReference type="Proteomes" id="UP001220658"/>
    </source>
</evidence>
<evidence type="ECO:0000313" key="2">
    <source>
        <dbReference type="EMBL" id="MDC0827954.1"/>
    </source>
</evidence>